<dbReference type="EMBL" id="CP000854">
    <property type="protein sequence ID" value="ACC40981.1"/>
    <property type="molecule type" value="Genomic_DNA"/>
</dbReference>
<dbReference type="Proteomes" id="UP000001190">
    <property type="component" value="Chromosome"/>
</dbReference>
<accession>B2HFM3</accession>
<evidence type="ECO:0000313" key="3">
    <source>
        <dbReference type="EMBL" id="ACC39868.1"/>
    </source>
</evidence>
<dbReference type="PANTHER" id="PTHR46889:SF5">
    <property type="entry name" value="INTEGRASE PROTEIN"/>
    <property type="match status" value="1"/>
</dbReference>
<dbReference type="PROSITE" id="PS50994">
    <property type="entry name" value="INTEGRASE"/>
    <property type="match status" value="1"/>
</dbReference>
<dbReference type="PANTHER" id="PTHR46889">
    <property type="entry name" value="TRANSPOSASE INSF FOR INSERTION SEQUENCE IS3B-RELATED"/>
    <property type="match status" value="1"/>
</dbReference>
<dbReference type="InterPro" id="IPR048020">
    <property type="entry name" value="Transpos_IS3"/>
</dbReference>
<dbReference type="AlphaFoldDB" id="B2HFM3"/>
<dbReference type="NCBIfam" id="NF033516">
    <property type="entry name" value="transpos_IS3"/>
    <property type="match status" value="1"/>
</dbReference>
<dbReference type="EMBL" id="CP000854">
    <property type="protein sequence ID" value="ACC39868.1"/>
    <property type="molecule type" value="Genomic_DNA"/>
</dbReference>
<keyword evidence="7" id="KW-1185">Reference proteome</keyword>
<dbReference type="eggNOG" id="COG2801">
    <property type="taxonomic scope" value="Bacteria"/>
</dbReference>
<dbReference type="GO" id="GO:0015074">
    <property type="term" value="P:DNA integration"/>
    <property type="evidence" value="ECO:0007669"/>
    <property type="project" value="InterPro"/>
</dbReference>
<dbReference type="STRING" id="216594.MMAR_1408"/>
<name>B2HFM3_MYCMM</name>
<sequence length="287" mass="32174">MLTEHGIKISPSTYYEWMKRTPSKQQLRDEAVTASIKEFRERNPLNKTLGSRKVWIKLRGDGMDVARCTVERLMQANRWQGARYGGAPKTTIQDEKAQRATDLVDRVFAAPAPNRLWVADFTYCPTWAGMVYVAFVIDAFARRVIGWRAATSMKTALVIDALEHAFFTRAQEGFTDLSGLVAHSDAGSQYTSIAFTTRLIDAGIDASVGSVADAYDNALAETTVGSFKNELIRRQGPWRDVDHVEIGTLNWVDWFNNERPHEYLADLTPTQAEALHYRHKSSLAAAG</sequence>
<evidence type="ECO:0000259" key="2">
    <source>
        <dbReference type="PROSITE" id="PS50994"/>
    </source>
</evidence>
<dbReference type="KEGG" id="mmi:MMAR_1455"/>
<dbReference type="EMBL" id="CP000854">
    <property type="protein sequence ID" value="ACC40995.1"/>
    <property type="molecule type" value="Genomic_DNA"/>
</dbReference>
<dbReference type="Gene3D" id="3.30.420.10">
    <property type="entry name" value="Ribonuclease H-like superfamily/Ribonuclease H"/>
    <property type="match status" value="1"/>
</dbReference>
<protein>
    <submittedName>
        <fullName evidence="3">Transposase, ISMyma03_aa2</fullName>
    </submittedName>
</protein>
<dbReference type="EMBL" id="CP000854">
    <property type="protein sequence ID" value="ACC39908.1"/>
    <property type="molecule type" value="Genomic_DNA"/>
</dbReference>
<dbReference type="Pfam" id="PF13276">
    <property type="entry name" value="HTH_21"/>
    <property type="match status" value="1"/>
</dbReference>
<comment type="function">
    <text evidence="1">Involved in the transposition of the insertion sequence.</text>
</comment>
<evidence type="ECO:0000256" key="1">
    <source>
        <dbReference type="ARBA" id="ARBA00002286"/>
    </source>
</evidence>
<proteinExistence type="predicted"/>
<gene>
    <name evidence="3" type="ordered locus">MMAR_1408</name>
    <name evidence="4" type="ordered locus">MMAR_1455</name>
    <name evidence="5" type="ordered locus">MMAR_2532</name>
    <name evidence="6" type="ordered locus">MMAR_2548</name>
</gene>
<evidence type="ECO:0000313" key="6">
    <source>
        <dbReference type="EMBL" id="ACC40995.1"/>
    </source>
</evidence>
<dbReference type="Pfam" id="PF13333">
    <property type="entry name" value="rve_2"/>
    <property type="match status" value="1"/>
</dbReference>
<dbReference type="InterPro" id="IPR025948">
    <property type="entry name" value="HTH-like_dom"/>
</dbReference>
<dbReference type="KEGG" id="mmi:MMAR_2548"/>
<dbReference type="KEGG" id="mmi:MMAR_1408"/>
<dbReference type="InterPro" id="IPR036397">
    <property type="entry name" value="RNaseH_sf"/>
</dbReference>
<dbReference type="InterPro" id="IPR001584">
    <property type="entry name" value="Integrase_cat-core"/>
</dbReference>
<dbReference type="GO" id="GO:0003676">
    <property type="term" value="F:nucleic acid binding"/>
    <property type="evidence" value="ECO:0007669"/>
    <property type="project" value="InterPro"/>
</dbReference>
<dbReference type="SUPFAM" id="SSF53098">
    <property type="entry name" value="Ribonuclease H-like"/>
    <property type="match status" value="1"/>
</dbReference>
<reference evidence="3 7" key="1">
    <citation type="journal article" date="2008" name="Genome Res.">
        <title>Insights from the complete genome sequence of Mycobacterium marinum on the evolution of Mycobacterium tuberculosis.</title>
        <authorList>
            <person name="Stinear T.P."/>
            <person name="Seemann T."/>
            <person name="Harrison P.F."/>
            <person name="Jenkin G.A."/>
            <person name="Davies J.K."/>
            <person name="Johnson P.D."/>
            <person name="Abdellah Z."/>
            <person name="Arrowsmith C."/>
            <person name="Chillingworth T."/>
            <person name="Churcher C."/>
            <person name="Clarke K."/>
            <person name="Cronin A."/>
            <person name="Davis P."/>
            <person name="Goodhead I."/>
            <person name="Holroyd N."/>
            <person name="Jagels K."/>
            <person name="Lord A."/>
            <person name="Moule S."/>
            <person name="Mungall K."/>
            <person name="Norbertczak H."/>
            <person name="Quail M.A."/>
            <person name="Rabbinowitsch E."/>
            <person name="Walker D."/>
            <person name="White B."/>
            <person name="Whitehead S."/>
            <person name="Small P.L."/>
            <person name="Brosch R."/>
            <person name="Ramakrishnan L."/>
            <person name="Fischbach M.A."/>
            <person name="Parkhill J."/>
            <person name="Cole S.T."/>
        </authorList>
    </citation>
    <scope>NUCLEOTIDE SEQUENCE [LARGE SCALE GENOMIC DNA]</scope>
    <source>
        <strain evidence="7">ATCC BAA-535 / M</strain>
        <strain evidence="3">M</strain>
    </source>
</reference>
<evidence type="ECO:0000313" key="5">
    <source>
        <dbReference type="EMBL" id="ACC40981.1"/>
    </source>
</evidence>
<dbReference type="KEGG" id="mmi:MMAR_2532"/>
<feature type="domain" description="Integrase catalytic" evidence="2">
    <location>
        <begin position="109"/>
        <end position="277"/>
    </location>
</feature>
<evidence type="ECO:0000313" key="4">
    <source>
        <dbReference type="EMBL" id="ACC39908.1"/>
    </source>
</evidence>
<dbReference type="HOGENOM" id="CLU_027402_4_0_11"/>
<dbReference type="Pfam" id="PF00665">
    <property type="entry name" value="rve"/>
    <property type="match status" value="1"/>
</dbReference>
<evidence type="ECO:0000313" key="7">
    <source>
        <dbReference type="Proteomes" id="UP000001190"/>
    </source>
</evidence>
<organism evidence="3 7">
    <name type="scientific">Mycobacterium marinum (strain ATCC BAA-535 / M)</name>
    <dbReference type="NCBI Taxonomy" id="216594"/>
    <lineage>
        <taxon>Bacteria</taxon>
        <taxon>Bacillati</taxon>
        <taxon>Actinomycetota</taxon>
        <taxon>Actinomycetes</taxon>
        <taxon>Mycobacteriales</taxon>
        <taxon>Mycobacteriaceae</taxon>
        <taxon>Mycobacterium</taxon>
        <taxon>Mycobacterium ulcerans group</taxon>
    </lineage>
</organism>
<dbReference type="InterPro" id="IPR050900">
    <property type="entry name" value="Transposase_IS3/IS150/IS904"/>
</dbReference>
<dbReference type="InterPro" id="IPR012337">
    <property type="entry name" value="RNaseH-like_sf"/>
</dbReference>